<sequence>MPAKLGVPVAAYWGIRRCAVSLGSFFDVALAALWAPMQRLAWQEYSFQLHCKGMSKTSNKFDFRATNERDVSYIARLNFLTDTFGDEHGELSKGFDQDTDFYVHSWKPEDGVIIFDQHFIPAGGIWWTWGDEQHHGRGFVDAAYPEIAIAVEARFGGMGLAGELFRRCFERLETEGVPGVSLCVSDDNDRARNVYERMGFELVRQSDEGYQVMQKVF</sequence>
<dbReference type="AlphaFoldDB" id="A0A410W9C5"/>
<dbReference type="Gene3D" id="3.40.630.30">
    <property type="match status" value="1"/>
</dbReference>
<keyword evidence="3" id="KW-1185">Reference proteome</keyword>
<accession>A0A410W9C5</accession>
<protein>
    <submittedName>
        <fullName evidence="2">Putative acetyltransferase</fullName>
    </submittedName>
</protein>
<dbReference type="PROSITE" id="PS51186">
    <property type="entry name" value="GNAT"/>
    <property type="match status" value="1"/>
</dbReference>
<evidence type="ECO:0000259" key="1">
    <source>
        <dbReference type="PROSITE" id="PS51186"/>
    </source>
</evidence>
<dbReference type="KEGG" id="cpeg:CPELA_06440"/>
<dbReference type="Proteomes" id="UP000288929">
    <property type="component" value="Chromosome"/>
</dbReference>
<dbReference type="SUPFAM" id="SSF55729">
    <property type="entry name" value="Acyl-CoA N-acyltransferases (Nat)"/>
    <property type="match status" value="1"/>
</dbReference>
<evidence type="ECO:0000313" key="2">
    <source>
        <dbReference type="EMBL" id="QAU52551.1"/>
    </source>
</evidence>
<dbReference type="GO" id="GO:0016747">
    <property type="term" value="F:acyltransferase activity, transferring groups other than amino-acyl groups"/>
    <property type="evidence" value="ECO:0007669"/>
    <property type="project" value="InterPro"/>
</dbReference>
<reference evidence="2 3" key="1">
    <citation type="submission" date="2019-01" db="EMBL/GenBank/DDBJ databases">
        <authorList>
            <person name="Ruckert C."/>
            <person name="Busche T."/>
            <person name="Kalinowski J."/>
        </authorList>
    </citation>
    <scope>NUCLEOTIDE SEQUENCE [LARGE SCALE GENOMIC DNA]</scope>
    <source>
        <strain evidence="2 3">136/3</strain>
    </source>
</reference>
<name>A0A410W9C5_9CORY</name>
<feature type="domain" description="N-acetyltransferase" evidence="1">
    <location>
        <begin position="61"/>
        <end position="217"/>
    </location>
</feature>
<organism evidence="2 3">
    <name type="scientific">Corynebacterium pelargi</name>
    <dbReference type="NCBI Taxonomy" id="1471400"/>
    <lineage>
        <taxon>Bacteria</taxon>
        <taxon>Bacillati</taxon>
        <taxon>Actinomycetota</taxon>
        <taxon>Actinomycetes</taxon>
        <taxon>Mycobacteriales</taxon>
        <taxon>Corynebacteriaceae</taxon>
        <taxon>Corynebacterium</taxon>
    </lineage>
</organism>
<keyword evidence="2" id="KW-0808">Transferase</keyword>
<proteinExistence type="predicted"/>
<evidence type="ECO:0000313" key="3">
    <source>
        <dbReference type="Proteomes" id="UP000288929"/>
    </source>
</evidence>
<gene>
    <name evidence="2" type="ORF">CPELA_06440</name>
</gene>
<dbReference type="EMBL" id="CP035299">
    <property type="protein sequence ID" value="QAU52551.1"/>
    <property type="molecule type" value="Genomic_DNA"/>
</dbReference>
<dbReference type="InterPro" id="IPR016181">
    <property type="entry name" value="Acyl_CoA_acyltransferase"/>
</dbReference>
<dbReference type="InterPro" id="IPR000182">
    <property type="entry name" value="GNAT_dom"/>
</dbReference>
<dbReference type="Pfam" id="PF00583">
    <property type="entry name" value="Acetyltransf_1"/>
    <property type="match status" value="1"/>
</dbReference>